<sequence length="88" mass="9993">MTNVVNTVIDITTFHHLVLSSPFLEGWFCVHGNMSVHCSKNSKNSKRLQSLSNPPSFCSTFRSKLLNKTFEALMEKAFQKSCKRHGCE</sequence>
<proteinExistence type="predicted"/>
<gene>
    <name evidence="1" type="ORF">CLUMA_CG001595</name>
</gene>
<dbReference type="EMBL" id="CVRI01000005">
    <property type="protein sequence ID" value="CRK87753.1"/>
    <property type="molecule type" value="Genomic_DNA"/>
</dbReference>
<dbReference type="AlphaFoldDB" id="A0A1J1HNE3"/>
<evidence type="ECO:0000313" key="2">
    <source>
        <dbReference type="Proteomes" id="UP000183832"/>
    </source>
</evidence>
<accession>A0A1J1HNE3</accession>
<name>A0A1J1HNE3_9DIPT</name>
<keyword evidence="2" id="KW-1185">Reference proteome</keyword>
<evidence type="ECO:0000313" key="1">
    <source>
        <dbReference type="EMBL" id="CRK87753.1"/>
    </source>
</evidence>
<dbReference type="Proteomes" id="UP000183832">
    <property type="component" value="Unassembled WGS sequence"/>
</dbReference>
<protein>
    <submittedName>
        <fullName evidence="1">CLUMA_CG001595, isoform A</fullName>
    </submittedName>
</protein>
<organism evidence="1 2">
    <name type="scientific">Clunio marinus</name>
    <dbReference type="NCBI Taxonomy" id="568069"/>
    <lineage>
        <taxon>Eukaryota</taxon>
        <taxon>Metazoa</taxon>
        <taxon>Ecdysozoa</taxon>
        <taxon>Arthropoda</taxon>
        <taxon>Hexapoda</taxon>
        <taxon>Insecta</taxon>
        <taxon>Pterygota</taxon>
        <taxon>Neoptera</taxon>
        <taxon>Endopterygota</taxon>
        <taxon>Diptera</taxon>
        <taxon>Nematocera</taxon>
        <taxon>Chironomoidea</taxon>
        <taxon>Chironomidae</taxon>
        <taxon>Clunio</taxon>
    </lineage>
</organism>
<reference evidence="1 2" key="1">
    <citation type="submission" date="2015-04" db="EMBL/GenBank/DDBJ databases">
        <authorList>
            <person name="Syromyatnikov M.Y."/>
            <person name="Popov V.N."/>
        </authorList>
    </citation>
    <scope>NUCLEOTIDE SEQUENCE [LARGE SCALE GENOMIC DNA]</scope>
</reference>